<dbReference type="InterPro" id="IPR000847">
    <property type="entry name" value="LysR_HTH_N"/>
</dbReference>
<evidence type="ECO:0000259" key="5">
    <source>
        <dbReference type="PROSITE" id="PS50931"/>
    </source>
</evidence>
<evidence type="ECO:0000256" key="4">
    <source>
        <dbReference type="ARBA" id="ARBA00023163"/>
    </source>
</evidence>
<dbReference type="AlphaFoldDB" id="A0A4V2PCU2"/>
<dbReference type="InterPro" id="IPR036388">
    <property type="entry name" value="WH-like_DNA-bd_sf"/>
</dbReference>
<dbReference type="Pfam" id="PF00126">
    <property type="entry name" value="HTH_1"/>
    <property type="match status" value="1"/>
</dbReference>
<dbReference type="GO" id="GO:0003700">
    <property type="term" value="F:DNA-binding transcription factor activity"/>
    <property type="evidence" value="ECO:0007669"/>
    <property type="project" value="InterPro"/>
</dbReference>
<evidence type="ECO:0000313" key="6">
    <source>
        <dbReference type="EMBL" id="TCK02576.1"/>
    </source>
</evidence>
<evidence type="ECO:0000256" key="1">
    <source>
        <dbReference type="ARBA" id="ARBA00009437"/>
    </source>
</evidence>
<reference evidence="6 7" key="1">
    <citation type="submission" date="2019-03" db="EMBL/GenBank/DDBJ databases">
        <title>Genomic Encyclopedia of Archaeal and Bacterial Type Strains, Phase II (KMG-II): from individual species to whole genera.</title>
        <authorList>
            <person name="Goeker M."/>
        </authorList>
    </citation>
    <scope>NUCLEOTIDE SEQUENCE [LARGE SCALE GENOMIC DNA]</scope>
    <source>
        <strain evidence="6 7">DSM 27697</strain>
    </source>
</reference>
<dbReference type="RefSeq" id="WP_243642469.1">
    <property type="nucleotide sequence ID" value="NZ_SMFU01000014.1"/>
</dbReference>
<evidence type="ECO:0000256" key="2">
    <source>
        <dbReference type="ARBA" id="ARBA00023015"/>
    </source>
</evidence>
<dbReference type="PRINTS" id="PR00039">
    <property type="entry name" value="HTHLYSR"/>
</dbReference>
<dbReference type="GO" id="GO:0043565">
    <property type="term" value="F:sequence-specific DNA binding"/>
    <property type="evidence" value="ECO:0007669"/>
    <property type="project" value="TreeGrafter"/>
</dbReference>
<dbReference type="Gene3D" id="1.10.10.10">
    <property type="entry name" value="Winged helix-like DNA-binding domain superfamily/Winged helix DNA-binding domain"/>
    <property type="match status" value="1"/>
</dbReference>
<gene>
    <name evidence="6" type="ORF">CLV83_4272</name>
</gene>
<organism evidence="6 7">
    <name type="scientific">Marinobacterium mangrovicola</name>
    <dbReference type="NCBI Taxonomy" id="1476959"/>
    <lineage>
        <taxon>Bacteria</taxon>
        <taxon>Pseudomonadati</taxon>
        <taxon>Pseudomonadota</taxon>
        <taxon>Gammaproteobacteria</taxon>
        <taxon>Oceanospirillales</taxon>
        <taxon>Oceanospirillaceae</taxon>
        <taxon>Marinobacterium</taxon>
    </lineage>
</organism>
<dbReference type="Gene3D" id="3.40.190.10">
    <property type="entry name" value="Periplasmic binding protein-like II"/>
    <property type="match status" value="2"/>
</dbReference>
<dbReference type="EMBL" id="SMFU01000014">
    <property type="protein sequence ID" value="TCK02576.1"/>
    <property type="molecule type" value="Genomic_DNA"/>
</dbReference>
<dbReference type="InterPro" id="IPR036390">
    <property type="entry name" value="WH_DNA-bd_sf"/>
</dbReference>
<keyword evidence="7" id="KW-1185">Reference proteome</keyword>
<evidence type="ECO:0000313" key="7">
    <source>
        <dbReference type="Proteomes" id="UP000294546"/>
    </source>
</evidence>
<dbReference type="PANTHER" id="PTHR30537:SF26">
    <property type="entry name" value="GLYCINE CLEAVAGE SYSTEM TRANSCRIPTIONAL ACTIVATOR"/>
    <property type="match status" value="1"/>
</dbReference>
<dbReference type="SUPFAM" id="SSF53850">
    <property type="entry name" value="Periplasmic binding protein-like II"/>
    <property type="match status" value="1"/>
</dbReference>
<dbReference type="InterPro" id="IPR005119">
    <property type="entry name" value="LysR_subst-bd"/>
</dbReference>
<dbReference type="PROSITE" id="PS50931">
    <property type="entry name" value="HTH_LYSR"/>
    <property type="match status" value="1"/>
</dbReference>
<comment type="similarity">
    <text evidence="1">Belongs to the LysR transcriptional regulatory family.</text>
</comment>
<dbReference type="GO" id="GO:0006351">
    <property type="term" value="P:DNA-templated transcription"/>
    <property type="evidence" value="ECO:0007669"/>
    <property type="project" value="TreeGrafter"/>
</dbReference>
<dbReference type="CDD" id="cd08432">
    <property type="entry name" value="PBP2_GcdR_TrpI_HvrB_AmpR_like"/>
    <property type="match status" value="1"/>
</dbReference>
<proteinExistence type="inferred from homology"/>
<feature type="domain" description="HTH lysR-type" evidence="5">
    <location>
        <begin position="14"/>
        <end position="71"/>
    </location>
</feature>
<keyword evidence="3" id="KW-0238">DNA-binding</keyword>
<dbReference type="Proteomes" id="UP000294546">
    <property type="component" value="Unassembled WGS sequence"/>
</dbReference>
<dbReference type="FunFam" id="1.10.10.10:FF:000001">
    <property type="entry name" value="LysR family transcriptional regulator"/>
    <property type="match status" value="1"/>
</dbReference>
<keyword evidence="2" id="KW-0805">Transcription regulation</keyword>
<evidence type="ECO:0000256" key="3">
    <source>
        <dbReference type="ARBA" id="ARBA00023125"/>
    </source>
</evidence>
<dbReference type="Pfam" id="PF03466">
    <property type="entry name" value="LysR_substrate"/>
    <property type="match status" value="1"/>
</dbReference>
<keyword evidence="4" id="KW-0804">Transcription</keyword>
<dbReference type="InterPro" id="IPR058163">
    <property type="entry name" value="LysR-type_TF_proteobact-type"/>
</dbReference>
<comment type="caution">
    <text evidence="6">The sequence shown here is derived from an EMBL/GenBank/DDBJ whole genome shotgun (WGS) entry which is preliminary data.</text>
</comment>
<accession>A0A4V2PCU2</accession>
<dbReference type="PANTHER" id="PTHR30537">
    <property type="entry name" value="HTH-TYPE TRANSCRIPTIONAL REGULATOR"/>
    <property type="match status" value="1"/>
</dbReference>
<name>A0A4V2PCU2_9GAMM</name>
<protein>
    <submittedName>
        <fullName evidence="6">Putative choline sulfate-utilization transcription factor</fullName>
    </submittedName>
</protein>
<sequence length="315" mass="35163">MELDWLMLLCDRLPPLQSLLIFESAARHLSFTGAARELGTTQSAVSQQIRALESQLTLVLFNRIYRGVELTPDGQELFKAVEQGLQGIAGTLERLQHRRLHQKLNVATDFALASYWLMPKLPEFRQRHPEVDVRILTTQHPFDIDEQDLDVIIGFASQQPGTATARLFAEEVFPVCHPSLISEPASVDGDTLARLPLLDLHDEMGTGWLSWERFMSHHAVSAAEAVPVLTMDNYILLMQAALAGQGVALGWGTLVDGLIERDLLVALRQFTVTTPGGYFLVEPHPQEAVNAKRHFINWLLETQGDSEAEGLSLER</sequence>
<dbReference type="SUPFAM" id="SSF46785">
    <property type="entry name" value="Winged helix' DNA-binding domain"/>
    <property type="match status" value="1"/>
</dbReference>